<dbReference type="GO" id="GO:0005759">
    <property type="term" value="C:mitochondrial matrix"/>
    <property type="evidence" value="ECO:0007669"/>
    <property type="project" value="TreeGrafter"/>
</dbReference>
<comment type="subcellular location">
    <subcellularLocation>
        <location evidence="1">Mitochondrion</location>
    </subcellularLocation>
</comment>
<evidence type="ECO:0000256" key="6">
    <source>
        <dbReference type="ARBA" id="ARBA00024915"/>
    </source>
</evidence>
<reference evidence="8" key="1">
    <citation type="submission" date="2019-10" db="EMBL/GenBank/DDBJ databases">
        <authorList>
            <consortium name="DOE Joint Genome Institute"/>
            <person name="Kuo A."/>
            <person name="Miyauchi S."/>
            <person name="Kiss E."/>
            <person name="Drula E."/>
            <person name="Kohler A."/>
            <person name="Sanchez-Garcia M."/>
            <person name="Andreopoulos B."/>
            <person name="Barry K.W."/>
            <person name="Bonito G."/>
            <person name="Buee M."/>
            <person name="Carver A."/>
            <person name="Chen C."/>
            <person name="Cichocki N."/>
            <person name="Clum A."/>
            <person name="Culley D."/>
            <person name="Crous P.W."/>
            <person name="Fauchery L."/>
            <person name="Girlanda M."/>
            <person name="Hayes R."/>
            <person name="Keri Z."/>
            <person name="LaButti K."/>
            <person name="Lipzen A."/>
            <person name="Lombard V."/>
            <person name="Magnuson J."/>
            <person name="Maillard F."/>
            <person name="Morin E."/>
            <person name="Murat C."/>
            <person name="Nolan M."/>
            <person name="Ohm R."/>
            <person name="Pangilinan J."/>
            <person name="Pereira M."/>
            <person name="Perotto S."/>
            <person name="Peter M."/>
            <person name="Riley R."/>
            <person name="Sitrit Y."/>
            <person name="Stielow B."/>
            <person name="Szollosi G."/>
            <person name="Zifcakova L."/>
            <person name="Stursova M."/>
            <person name="Spatafora J.W."/>
            <person name="Tedersoo L."/>
            <person name="Vaario L.-M."/>
            <person name="Yamada A."/>
            <person name="Yan M."/>
            <person name="Wang P."/>
            <person name="Xu J."/>
            <person name="Bruns T."/>
            <person name="Baldrian P."/>
            <person name="Vilgalys R."/>
            <person name="Henrissat B."/>
            <person name="Grigoriev I.V."/>
            <person name="Hibbett D."/>
            <person name="Nagy L.G."/>
            <person name="Martin F.M."/>
        </authorList>
    </citation>
    <scope>NUCLEOTIDE SEQUENCE</scope>
    <source>
        <strain evidence="8">Prilba</strain>
    </source>
</reference>
<gene>
    <name evidence="8" type="ORF">DFH94DRAFT_823669</name>
</gene>
<dbReference type="GO" id="GO:0000179">
    <property type="term" value="F:rRNA (adenine-N6,N6-)-dimethyltransferase activity"/>
    <property type="evidence" value="ECO:0007669"/>
    <property type="project" value="TreeGrafter"/>
</dbReference>
<keyword evidence="9" id="KW-1185">Reference proteome</keyword>
<evidence type="ECO:0000313" key="8">
    <source>
        <dbReference type="EMBL" id="KAF8482725.1"/>
    </source>
</evidence>
<dbReference type="Pfam" id="PF00398">
    <property type="entry name" value="RrnaAD"/>
    <property type="match status" value="1"/>
</dbReference>
<evidence type="ECO:0000256" key="4">
    <source>
        <dbReference type="ARBA" id="ARBA00022691"/>
    </source>
</evidence>
<dbReference type="OrthoDB" id="16079at2759"/>
<protein>
    <recommendedName>
        <fullName evidence="7">rRNA adenine N(6)-methyltransferase</fullName>
        <ecNumber evidence="7">2.1.1.-</ecNumber>
    </recommendedName>
</protein>
<name>A0A9P5TBD9_9AGAM</name>
<dbReference type="EMBL" id="WHVB01000005">
    <property type="protein sequence ID" value="KAF8482725.1"/>
    <property type="molecule type" value="Genomic_DNA"/>
</dbReference>
<dbReference type="InterPro" id="IPR029063">
    <property type="entry name" value="SAM-dependent_MTases_sf"/>
</dbReference>
<dbReference type="GO" id="GO:0003723">
    <property type="term" value="F:RNA binding"/>
    <property type="evidence" value="ECO:0007669"/>
    <property type="project" value="UniProtKB-KW"/>
</dbReference>
<evidence type="ECO:0000256" key="2">
    <source>
        <dbReference type="ARBA" id="ARBA00022603"/>
    </source>
</evidence>
<dbReference type="Gene3D" id="3.40.50.150">
    <property type="entry name" value="Vaccinia Virus protein VP39"/>
    <property type="match status" value="1"/>
</dbReference>
<dbReference type="PANTHER" id="PTHR11727">
    <property type="entry name" value="DIMETHYLADENOSINE TRANSFERASE"/>
    <property type="match status" value="1"/>
</dbReference>
<keyword evidence="5" id="KW-0694">RNA-binding</keyword>
<dbReference type="SUPFAM" id="SSF53335">
    <property type="entry name" value="S-adenosyl-L-methionine-dependent methyltransferases"/>
    <property type="match status" value="1"/>
</dbReference>
<comment type="similarity">
    <text evidence="7">Belongs to the class I-like SAM-binding methyltransferase superfamily. rRNA adenine N(6)-methyltransferase family.</text>
</comment>
<reference evidence="8" key="2">
    <citation type="journal article" date="2020" name="Nat. Commun.">
        <title>Large-scale genome sequencing of mycorrhizal fungi provides insights into the early evolution of symbiotic traits.</title>
        <authorList>
            <person name="Miyauchi S."/>
            <person name="Kiss E."/>
            <person name="Kuo A."/>
            <person name="Drula E."/>
            <person name="Kohler A."/>
            <person name="Sanchez-Garcia M."/>
            <person name="Morin E."/>
            <person name="Andreopoulos B."/>
            <person name="Barry K.W."/>
            <person name="Bonito G."/>
            <person name="Buee M."/>
            <person name="Carver A."/>
            <person name="Chen C."/>
            <person name="Cichocki N."/>
            <person name="Clum A."/>
            <person name="Culley D."/>
            <person name="Crous P.W."/>
            <person name="Fauchery L."/>
            <person name="Girlanda M."/>
            <person name="Hayes R.D."/>
            <person name="Keri Z."/>
            <person name="LaButti K."/>
            <person name="Lipzen A."/>
            <person name="Lombard V."/>
            <person name="Magnuson J."/>
            <person name="Maillard F."/>
            <person name="Murat C."/>
            <person name="Nolan M."/>
            <person name="Ohm R.A."/>
            <person name="Pangilinan J."/>
            <person name="Pereira M.F."/>
            <person name="Perotto S."/>
            <person name="Peter M."/>
            <person name="Pfister S."/>
            <person name="Riley R."/>
            <person name="Sitrit Y."/>
            <person name="Stielow J.B."/>
            <person name="Szollosi G."/>
            <person name="Zifcakova L."/>
            <person name="Stursova M."/>
            <person name="Spatafora J.W."/>
            <person name="Tedersoo L."/>
            <person name="Vaario L.M."/>
            <person name="Yamada A."/>
            <person name="Yan M."/>
            <person name="Wang P."/>
            <person name="Xu J."/>
            <person name="Bruns T."/>
            <person name="Baldrian P."/>
            <person name="Vilgalys R."/>
            <person name="Dunand C."/>
            <person name="Henrissat B."/>
            <person name="Grigoriev I.V."/>
            <person name="Hibbett D."/>
            <person name="Nagy L.G."/>
            <person name="Martin F.M."/>
        </authorList>
    </citation>
    <scope>NUCLEOTIDE SEQUENCE</scope>
    <source>
        <strain evidence="8">Prilba</strain>
    </source>
</reference>
<dbReference type="InterPro" id="IPR023165">
    <property type="entry name" value="rRNA_Ade_diMease-like_C"/>
</dbReference>
<dbReference type="GO" id="GO:0034246">
    <property type="term" value="F:mitochondrial transcription factor activity"/>
    <property type="evidence" value="ECO:0007669"/>
    <property type="project" value="TreeGrafter"/>
</dbReference>
<dbReference type="InterPro" id="IPR001737">
    <property type="entry name" value="KsgA/Erm"/>
</dbReference>
<keyword evidence="4 7" id="KW-0949">S-adenosyl-L-methionine</keyword>
<organism evidence="8 9">
    <name type="scientific">Russula ochroleuca</name>
    <dbReference type="NCBI Taxonomy" id="152965"/>
    <lineage>
        <taxon>Eukaryota</taxon>
        <taxon>Fungi</taxon>
        <taxon>Dikarya</taxon>
        <taxon>Basidiomycota</taxon>
        <taxon>Agaricomycotina</taxon>
        <taxon>Agaricomycetes</taxon>
        <taxon>Russulales</taxon>
        <taxon>Russulaceae</taxon>
        <taxon>Russula</taxon>
    </lineage>
</organism>
<comment type="caution">
    <text evidence="8">The sequence shown here is derived from an EMBL/GenBank/DDBJ whole genome shotgun (WGS) entry which is preliminary data.</text>
</comment>
<sequence length="371" mass="42218">LPPTEDWLSRFSHITSLLRDRISIRNPVSAISVAHSFVNSKKTFTGKPKVIVEAFPGPGALSRAFLTLPSSELRRLIILEDHEPYLEYLRPLAQVDPRVRIVPRNGFSWETYSYLLESGDLDVDIAPWENCTFVLASIPTKYSYTPVVHPELHFVTHIPQTILGEQLVAQLFRCIPEKSWLFKHGRIPMSFILADWVWRRISVRPNGIERCKLSVVAEASSHFFPSLPPENLSPFLDHFHPATTAIAAGHHLRPEARRRGSPFLAVNVVPHDEQVIGKGTLDQWDYILRRLFVLKSTPLRKAISSLAPGAEVLLQSLTDKKLPPEQRVDVRLMVKQLTISDWALIVRAFDAWPFAPDDLNIDSYISYERDS</sequence>
<keyword evidence="2 7" id="KW-0489">Methyltransferase</keyword>
<proteinExistence type="inferred from homology"/>
<evidence type="ECO:0000256" key="5">
    <source>
        <dbReference type="ARBA" id="ARBA00022884"/>
    </source>
</evidence>
<evidence type="ECO:0000256" key="1">
    <source>
        <dbReference type="ARBA" id="ARBA00004173"/>
    </source>
</evidence>
<dbReference type="AlphaFoldDB" id="A0A9P5TBD9"/>
<comment type="function">
    <text evidence="6">Mitochondrial transcription factor that confers selective promoter recognition on the core subunit of the yeast mitochondrial RNA polymerase. Interacts with DNA in a non-specific manner.</text>
</comment>
<keyword evidence="7" id="KW-0698">rRNA processing</keyword>
<evidence type="ECO:0000256" key="7">
    <source>
        <dbReference type="RuleBase" id="RU362106"/>
    </source>
</evidence>
<evidence type="ECO:0000313" key="9">
    <source>
        <dbReference type="Proteomes" id="UP000759537"/>
    </source>
</evidence>
<keyword evidence="3 7" id="KW-0808">Transferase</keyword>
<dbReference type="EC" id="2.1.1.-" evidence="7"/>
<accession>A0A9P5TBD9</accession>
<feature type="non-terminal residue" evidence="8">
    <location>
        <position position="1"/>
    </location>
</feature>
<dbReference type="Proteomes" id="UP000759537">
    <property type="component" value="Unassembled WGS sequence"/>
</dbReference>
<dbReference type="PANTHER" id="PTHR11727:SF17">
    <property type="entry name" value="DIMETHYLADENOSINE TRANSFERASE 1, MITOCHONDRIAL"/>
    <property type="match status" value="1"/>
</dbReference>
<dbReference type="Gene3D" id="1.10.8.100">
    <property type="entry name" value="Ribosomal RNA adenine dimethylase-like, domain 2"/>
    <property type="match status" value="1"/>
</dbReference>
<evidence type="ECO:0000256" key="3">
    <source>
        <dbReference type="ARBA" id="ARBA00022679"/>
    </source>
</evidence>
<dbReference type="GO" id="GO:0006391">
    <property type="term" value="P:transcription initiation at mitochondrial promoter"/>
    <property type="evidence" value="ECO:0007669"/>
    <property type="project" value="TreeGrafter"/>
</dbReference>